<sequence length="276" mass="30899">MPQSLNELPTAITHITIMVATKPPQMRHSHHLHQALTSRNLQKKNSDREQLRFSRATSGCHQQRQVQCRNINKETKNPNSGTLIANPSSHATSISFAAQKLSLHAQSQHKPTRKPKKQKQKPDQEFLPKLSEAPVKEREKPCLGQRFKQPAGTGIDFSIFEESELLNVGDDDIYPIVIKADASTCDLDESKSNETPSYGNTNSQITQVVFEKEKGEFQVTDTNTDITNFEQSTKLRDNNVGLNRNLLAKESNAGGDDGVFWTDGFLVLTGGCFRQR</sequence>
<feature type="domain" description="MGRN1/RNF157-like N-terminal" evidence="9">
    <location>
        <begin position="130"/>
        <end position="219"/>
    </location>
</feature>
<dbReference type="Pfam" id="PF26192">
    <property type="entry name" value="RNF157-like_N"/>
    <property type="match status" value="1"/>
</dbReference>
<dbReference type="GO" id="GO:0008270">
    <property type="term" value="F:zinc ion binding"/>
    <property type="evidence" value="ECO:0007669"/>
    <property type="project" value="UniProtKB-KW"/>
</dbReference>
<name>A0A0L9USU5_PHAAN</name>
<dbReference type="STRING" id="3914.A0A0L9USU5"/>
<keyword evidence="4" id="KW-0479">Metal-binding</keyword>
<dbReference type="InterPro" id="IPR045194">
    <property type="entry name" value="MGRN1/RNF157-like"/>
</dbReference>
<evidence type="ECO:0000256" key="5">
    <source>
        <dbReference type="ARBA" id="ARBA00022771"/>
    </source>
</evidence>
<dbReference type="EC" id="2.3.2.27" evidence="2"/>
<evidence type="ECO:0000313" key="10">
    <source>
        <dbReference type="EMBL" id="KOM45796.1"/>
    </source>
</evidence>
<dbReference type="EMBL" id="CM003376">
    <property type="protein sequence ID" value="KOM45796.1"/>
    <property type="molecule type" value="Genomic_DNA"/>
</dbReference>
<dbReference type="GO" id="GO:0061630">
    <property type="term" value="F:ubiquitin protein ligase activity"/>
    <property type="evidence" value="ECO:0007669"/>
    <property type="project" value="UniProtKB-EC"/>
</dbReference>
<evidence type="ECO:0000256" key="6">
    <source>
        <dbReference type="ARBA" id="ARBA00022786"/>
    </source>
</evidence>
<evidence type="ECO:0000256" key="1">
    <source>
        <dbReference type="ARBA" id="ARBA00000900"/>
    </source>
</evidence>
<evidence type="ECO:0000256" key="2">
    <source>
        <dbReference type="ARBA" id="ARBA00012483"/>
    </source>
</evidence>
<evidence type="ECO:0000259" key="9">
    <source>
        <dbReference type="Pfam" id="PF26192"/>
    </source>
</evidence>
<organism evidence="10 11">
    <name type="scientific">Phaseolus angularis</name>
    <name type="common">Azuki bean</name>
    <name type="synonym">Vigna angularis</name>
    <dbReference type="NCBI Taxonomy" id="3914"/>
    <lineage>
        <taxon>Eukaryota</taxon>
        <taxon>Viridiplantae</taxon>
        <taxon>Streptophyta</taxon>
        <taxon>Embryophyta</taxon>
        <taxon>Tracheophyta</taxon>
        <taxon>Spermatophyta</taxon>
        <taxon>Magnoliopsida</taxon>
        <taxon>eudicotyledons</taxon>
        <taxon>Gunneridae</taxon>
        <taxon>Pentapetalae</taxon>
        <taxon>rosids</taxon>
        <taxon>fabids</taxon>
        <taxon>Fabales</taxon>
        <taxon>Fabaceae</taxon>
        <taxon>Papilionoideae</taxon>
        <taxon>50 kb inversion clade</taxon>
        <taxon>NPAAA clade</taxon>
        <taxon>indigoferoid/millettioid clade</taxon>
        <taxon>Phaseoleae</taxon>
        <taxon>Vigna</taxon>
    </lineage>
</organism>
<dbReference type="Gramene" id="KOM45796">
    <property type="protein sequence ID" value="KOM45796"/>
    <property type="gene ID" value="LR48_Vigan06g110200"/>
</dbReference>
<reference evidence="11" key="1">
    <citation type="journal article" date="2015" name="Proc. Natl. Acad. Sci. U.S.A.">
        <title>Genome sequencing of adzuki bean (Vigna angularis) provides insight into high starch and low fat accumulation and domestication.</title>
        <authorList>
            <person name="Yang K."/>
            <person name="Tian Z."/>
            <person name="Chen C."/>
            <person name="Luo L."/>
            <person name="Zhao B."/>
            <person name="Wang Z."/>
            <person name="Yu L."/>
            <person name="Li Y."/>
            <person name="Sun Y."/>
            <person name="Li W."/>
            <person name="Chen Y."/>
            <person name="Li Y."/>
            <person name="Zhang Y."/>
            <person name="Ai D."/>
            <person name="Zhao J."/>
            <person name="Shang C."/>
            <person name="Ma Y."/>
            <person name="Wu B."/>
            <person name="Wang M."/>
            <person name="Gao L."/>
            <person name="Sun D."/>
            <person name="Zhang P."/>
            <person name="Guo F."/>
            <person name="Wang W."/>
            <person name="Li Y."/>
            <person name="Wang J."/>
            <person name="Varshney R.K."/>
            <person name="Wang J."/>
            <person name="Ling H.Q."/>
            <person name="Wan P."/>
        </authorList>
    </citation>
    <scope>NUCLEOTIDE SEQUENCE</scope>
    <source>
        <strain evidence="11">cv. Jingnong 6</strain>
    </source>
</reference>
<feature type="region of interest" description="Disordered" evidence="8">
    <location>
        <begin position="103"/>
        <end position="140"/>
    </location>
</feature>
<evidence type="ECO:0000256" key="3">
    <source>
        <dbReference type="ARBA" id="ARBA00022679"/>
    </source>
</evidence>
<keyword evidence="6" id="KW-0833">Ubl conjugation pathway</keyword>
<proteinExistence type="predicted"/>
<dbReference type="InterPro" id="IPR058981">
    <property type="entry name" value="MGRN1/RNF157-like_N"/>
</dbReference>
<evidence type="ECO:0000256" key="7">
    <source>
        <dbReference type="ARBA" id="ARBA00022833"/>
    </source>
</evidence>
<dbReference type="PANTHER" id="PTHR22996">
    <property type="entry name" value="MAHOGUNIN"/>
    <property type="match status" value="1"/>
</dbReference>
<evidence type="ECO:0000313" key="11">
    <source>
        <dbReference type="Proteomes" id="UP000053144"/>
    </source>
</evidence>
<dbReference type="GO" id="GO:0016567">
    <property type="term" value="P:protein ubiquitination"/>
    <property type="evidence" value="ECO:0007669"/>
    <property type="project" value="TreeGrafter"/>
</dbReference>
<accession>A0A0L9USU5</accession>
<dbReference type="PANTHER" id="PTHR22996:SF0">
    <property type="entry name" value="RE60872P-RELATED"/>
    <property type="match status" value="1"/>
</dbReference>
<dbReference type="Proteomes" id="UP000053144">
    <property type="component" value="Chromosome 6"/>
</dbReference>
<dbReference type="AlphaFoldDB" id="A0A0L9USU5"/>
<gene>
    <name evidence="10" type="ORF">LR48_Vigan06g110200</name>
</gene>
<evidence type="ECO:0000256" key="8">
    <source>
        <dbReference type="SAM" id="MobiDB-lite"/>
    </source>
</evidence>
<keyword evidence="5" id="KW-0863">Zinc-finger</keyword>
<keyword evidence="7" id="KW-0862">Zinc</keyword>
<feature type="compositionally biased region" description="Basic residues" evidence="8">
    <location>
        <begin position="110"/>
        <end position="119"/>
    </location>
</feature>
<evidence type="ECO:0000256" key="4">
    <source>
        <dbReference type="ARBA" id="ARBA00022723"/>
    </source>
</evidence>
<comment type="catalytic activity">
    <reaction evidence="1">
        <text>S-ubiquitinyl-[E2 ubiquitin-conjugating enzyme]-L-cysteine + [acceptor protein]-L-lysine = [E2 ubiquitin-conjugating enzyme]-L-cysteine + N(6)-ubiquitinyl-[acceptor protein]-L-lysine.</text>
        <dbReference type="EC" id="2.3.2.27"/>
    </reaction>
</comment>
<keyword evidence="3" id="KW-0808">Transferase</keyword>
<protein>
    <recommendedName>
        <fullName evidence="2">RING-type E3 ubiquitin transferase</fullName>
        <ecNumber evidence="2">2.3.2.27</ecNumber>
    </recommendedName>
</protein>